<feature type="chain" id="PRO_5003394136" evidence="3">
    <location>
        <begin position="23"/>
        <end position="367"/>
    </location>
</feature>
<dbReference type="AlphaFoldDB" id="F9UC36"/>
<dbReference type="CDD" id="cd13401">
    <property type="entry name" value="Slt70-like"/>
    <property type="match status" value="1"/>
</dbReference>
<dbReference type="InterPro" id="IPR023346">
    <property type="entry name" value="Lysozyme-like_dom_sf"/>
</dbReference>
<keyword evidence="3" id="KW-0732">Signal</keyword>
<comment type="similarity">
    <text evidence="1">Belongs to the transglycosylase Slt family.</text>
</comment>
<evidence type="ECO:0000256" key="2">
    <source>
        <dbReference type="SAM" id="MobiDB-lite"/>
    </source>
</evidence>
<dbReference type="Proteomes" id="UP000005459">
    <property type="component" value="Unassembled WGS sequence"/>
</dbReference>
<dbReference type="Gene3D" id="1.10.530.10">
    <property type="match status" value="1"/>
</dbReference>
<evidence type="ECO:0000259" key="4">
    <source>
        <dbReference type="Pfam" id="PF01464"/>
    </source>
</evidence>
<dbReference type="STRING" id="768671.ThimaDRAFT_2488"/>
<dbReference type="EMBL" id="AFWV01000007">
    <property type="protein sequence ID" value="EGV18504.1"/>
    <property type="molecule type" value="Genomic_DNA"/>
</dbReference>
<gene>
    <name evidence="5" type="ORF">ThimaDRAFT_2488</name>
</gene>
<dbReference type="InterPro" id="IPR008258">
    <property type="entry name" value="Transglycosylase_SLT_dom_1"/>
</dbReference>
<feature type="signal peptide" evidence="3">
    <location>
        <begin position="1"/>
        <end position="22"/>
    </location>
</feature>
<dbReference type="Pfam" id="PF01464">
    <property type="entry name" value="SLT"/>
    <property type="match status" value="1"/>
</dbReference>
<feature type="domain" description="Transglycosylase SLT" evidence="4">
    <location>
        <begin position="243"/>
        <end position="337"/>
    </location>
</feature>
<reference evidence="5 6" key="1">
    <citation type="submission" date="2011-06" db="EMBL/GenBank/DDBJ databases">
        <title>The draft genome of Thiocapsa marina 5811.</title>
        <authorList>
            <consortium name="US DOE Joint Genome Institute (JGI-PGF)"/>
            <person name="Lucas S."/>
            <person name="Han J."/>
            <person name="Cheng J.-F."/>
            <person name="Goodwin L."/>
            <person name="Pitluck S."/>
            <person name="Peters L."/>
            <person name="Land M.L."/>
            <person name="Hauser L."/>
            <person name="Vogl K."/>
            <person name="Liu Z."/>
            <person name="Imhoff J."/>
            <person name="Thiel V."/>
            <person name="Frigaard N.-U."/>
            <person name="Bryant D."/>
            <person name="Woyke T.J."/>
        </authorList>
    </citation>
    <scope>NUCLEOTIDE SEQUENCE [LARGE SCALE GENOMIC DNA]</scope>
    <source>
        <strain evidence="5 6">5811</strain>
    </source>
</reference>
<feature type="compositionally biased region" description="Low complexity" evidence="2">
    <location>
        <begin position="207"/>
        <end position="218"/>
    </location>
</feature>
<protein>
    <submittedName>
        <fullName evidence="5">Lytic transglycosylase catalytic</fullName>
    </submittedName>
</protein>
<dbReference type="SUPFAM" id="SSF53955">
    <property type="entry name" value="Lysozyme-like"/>
    <property type="match status" value="1"/>
</dbReference>
<dbReference type="RefSeq" id="WP_007193361.1">
    <property type="nucleotide sequence ID" value="NZ_AFWV01000007.1"/>
</dbReference>
<keyword evidence="6" id="KW-1185">Reference proteome</keyword>
<feature type="region of interest" description="Disordered" evidence="2">
    <location>
        <begin position="194"/>
        <end position="219"/>
    </location>
</feature>
<name>F9UC36_9GAMM</name>
<evidence type="ECO:0000256" key="3">
    <source>
        <dbReference type="SAM" id="SignalP"/>
    </source>
</evidence>
<proteinExistence type="inferred from homology"/>
<dbReference type="PANTHER" id="PTHR37423:SF2">
    <property type="entry name" value="MEMBRANE-BOUND LYTIC MUREIN TRANSGLYCOSYLASE C"/>
    <property type="match status" value="1"/>
</dbReference>
<organism evidence="5 6">
    <name type="scientific">Thiocapsa marina 5811</name>
    <dbReference type="NCBI Taxonomy" id="768671"/>
    <lineage>
        <taxon>Bacteria</taxon>
        <taxon>Pseudomonadati</taxon>
        <taxon>Pseudomonadota</taxon>
        <taxon>Gammaproteobacteria</taxon>
        <taxon>Chromatiales</taxon>
        <taxon>Chromatiaceae</taxon>
        <taxon>Thiocapsa</taxon>
    </lineage>
</organism>
<accession>F9UC36</accession>
<dbReference type="PANTHER" id="PTHR37423">
    <property type="entry name" value="SOLUBLE LYTIC MUREIN TRANSGLYCOSYLASE-RELATED"/>
    <property type="match status" value="1"/>
</dbReference>
<evidence type="ECO:0000313" key="5">
    <source>
        <dbReference type="EMBL" id="EGV18504.1"/>
    </source>
</evidence>
<evidence type="ECO:0000313" key="6">
    <source>
        <dbReference type="Proteomes" id="UP000005459"/>
    </source>
</evidence>
<evidence type="ECO:0000256" key="1">
    <source>
        <dbReference type="ARBA" id="ARBA00007734"/>
    </source>
</evidence>
<dbReference type="OrthoDB" id="5945995at2"/>
<sequence>MIRGVWFAGVLCGVLATTAVHAAPEVIDGVPAGTPDSPAQASLPPVWAEPARAHGIEPRLLYAAALSASGRIANGQASPWPWTLVVSGRRFHYATSEDAQRALESASTDEATDLAVGLLAVPVRHLRFGGTPAELLDPARNLARGAALIAVGLRAYPSNPARGIGQYRAASSTAAETLGARILALAEALSEPGIGLAPSPEQPPASLPASSGAPGQGPRIRTVAAHHHARCIAPDKQPVAALVEAAARRHGVDPAFALAIARRESAFRQTAVSPKGATGVMQLMPATAARYGANPRDLEQNIDAGVRYLRDLAGMFDGDPALVAAGYNAGEGAVIKHGYRIPPYRETRTYVPRVLESRSEYLQCRQP</sequence>
<dbReference type="eggNOG" id="COG0741">
    <property type="taxonomic scope" value="Bacteria"/>
</dbReference>